<evidence type="ECO:0000313" key="2">
    <source>
        <dbReference type="Proteomes" id="UP001500021"/>
    </source>
</evidence>
<name>A0ABN1L409_9GAMM</name>
<dbReference type="RefSeq" id="WP_343815164.1">
    <property type="nucleotide sequence ID" value="NZ_BAAAFA010000002.1"/>
</dbReference>
<proteinExistence type="predicted"/>
<comment type="caution">
    <text evidence="1">The sequence shown here is derived from an EMBL/GenBank/DDBJ whole genome shotgun (WGS) entry which is preliminary data.</text>
</comment>
<evidence type="ECO:0000313" key="1">
    <source>
        <dbReference type="EMBL" id="GAA0812907.1"/>
    </source>
</evidence>
<reference evidence="1 2" key="1">
    <citation type="journal article" date="2019" name="Int. J. Syst. Evol. Microbiol.">
        <title>The Global Catalogue of Microorganisms (GCM) 10K type strain sequencing project: providing services to taxonomists for standard genome sequencing and annotation.</title>
        <authorList>
            <consortium name="The Broad Institute Genomics Platform"/>
            <consortium name="The Broad Institute Genome Sequencing Center for Infectious Disease"/>
            <person name="Wu L."/>
            <person name="Ma J."/>
        </authorList>
    </citation>
    <scope>NUCLEOTIDE SEQUENCE [LARGE SCALE GENOMIC DNA]</scope>
    <source>
        <strain evidence="1 2">JCM 15608</strain>
    </source>
</reference>
<gene>
    <name evidence="1" type="ORF">GCM10009111_07490</name>
</gene>
<keyword evidence="2" id="KW-1185">Reference proteome</keyword>
<organism evidence="1 2">
    <name type="scientific">Colwellia asteriadis</name>
    <dbReference type="NCBI Taxonomy" id="517723"/>
    <lineage>
        <taxon>Bacteria</taxon>
        <taxon>Pseudomonadati</taxon>
        <taxon>Pseudomonadota</taxon>
        <taxon>Gammaproteobacteria</taxon>
        <taxon>Alteromonadales</taxon>
        <taxon>Colwelliaceae</taxon>
        <taxon>Colwellia</taxon>
    </lineage>
</organism>
<dbReference type="Proteomes" id="UP001500021">
    <property type="component" value="Unassembled WGS sequence"/>
</dbReference>
<sequence>MGSLLERMLKFPEAEESTGLPEILLALCIRKLQIKKDHLLGFDNHSLDRVKHPMAWMLAEFTKQELLEKHPIKSDLVTQQVVF</sequence>
<dbReference type="EMBL" id="BAAAFA010000002">
    <property type="protein sequence ID" value="GAA0812907.1"/>
    <property type="molecule type" value="Genomic_DNA"/>
</dbReference>
<protein>
    <submittedName>
        <fullName evidence="1">Uncharacterized protein</fullName>
    </submittedName>
</protein>
<accession>A0ABN1L409</accession>